<evidence type="ECO:0000256" key="2">
    <source>
        <dbReference type="PROSITE-ProRule" id="PRU00110"/>
    </source>
</evidence>
<evidence type="ECO:0000313" key="7">
    <source>
        <dbReference type="Proteomes" id="UP000620127"/>
    </source>
</evidence>
<dbReference type="SUPFAM" id="SSF52172">
    <property type="entry name" value="CheY-like"/>
    <property type="match status" value="1"/>
</dbReference>
<dbReference type="InterPro" id="IPR051315">
    <property type="entry name" value="Bact_Chemotaxis_CheA"/>
</dbReference>
<dbReference type="Gene3D" id="1.20.120.160">
    <property type="entry name" value="HPT domain"/>
    <property type="match status" value="1"/>
</dbReference>
<accession>A0ABQ2XH32</accession>
<evidence type="ECO:0000256" key="1">
    <source>
        <dbReference type="ARBA" id="ARBA00023012"/>
    </source>
</evidence>
<dbReference type="SMART" id="SM00448">
    <property type="entry name" value="REC"/>
    <property type="match status" value="1"/>
</dbReference>
<dbReference type="SUPFAM" id="SSF47226">
    <property type="entry name" value="Histidine-containing phosphotransfer domain, HPT domain"/>
    <property type="match status" value="1"/>
</dbReference>
<feature type="modified residue" description="Phosphohistidine" evidence="2">
    <location>
        <position position="51"/>
    </location>
</feature>
<reference evidence="7" key="1">
    <citation type="journal article" date="2019" name="Int. J. Syst. Evol. Microbiol.">
        <title>The Global Catalogue of Microorganisms (GCM) 10K type strain sequencing project: providing services to taxonomists for standard genome sequencing and annotation.</title>
        <authorList>
            <consortium name="The Broad Institute Genomics Platform"/>
            <consortium name="The Broad Institute Genome Sequencing Center for Infectious Disease"/>
            <person name="Wu L."/>
            <person name="Ma J."/>
        </authorList>
    </citation>
    <scope>NUCLEOTIDE SEQUENCE [LARGE SCALE GENOMIC DNA]</scope>
    <source>
        <strain evidence="7">KCTC 23916</strain>
    </source>
</reference>
<proteinExistence type="predicted"/>
<dbReference type="PROSITE" id="PS50110">
    <property type="entry name" value="RESPONSE_REGULATORY"/>
    <property type="match status" value="1"/>
</dbReference>
<comment type="caution">
    <text evidence="6">The sequence shown here is derived from an EMBL/GenBank/DDBJ whole genome shotgun (WGS) entry which is preliminary data.</text>
</comment>
<dbReference type="Pfam" id="PF00072">
    <property type="entry name" value="Response_reg"/>
    <property type="match status" value="1"/>
</dbReference>
<dbReference type="CDD" id="cd00156">
    <property type="entry name" value="REC"/>
    <property type="match status" value="1"/>
</dbReference>
<dbReference type="SMART" id="SM00073">
    <property type="entry name" value="HPT"/>
    <property type="match status" value="1"/>
</dbReference>
<name>A0ABQ2XH32_9BURK</name>
<keyword evidence="7" id="KW-1185">Reference proteome</keyword>
<dbReference type="RefSeq" id="WP_189346314.1">
    <property type="nucleotide sequence ID" value="NZ_BMYT01000003.1"/>
</dbReference>
<dbReference type="Proteomes" id="UP000620127">
    <property type="component" value="Unassembled WGS sequence"/>
</dbReference>
<protein>
    <recommendedName>
        <fullName evidence="8">Response regulator</fullName>
    </recommendedName>
</protein>
<dbReference type="InterPro" id="IPR011006">
    <property type="entry name" value="CheY-like_superfamily"/>
</dbReference>
<dbReference type="InterPro" id="IPR036641">
    <property type="entry name" value="HPT_dom_sf"/>
</dbReference>
<comment type="caution">
    <text evidence="3">Lacks conserved residue(s) required for the propagation of feature annotation.</text>
</comment>
<sequence length="252" mass="28260">MQQVKAMLAALRKDYLRDLPAHIDEIEQLILRLELEGFQLALCQELYRHIHSLKGSGGTYGMPFISDVCHPMEDLLSHIIEHPTALNHGFISTALAYMDLLRRACLSYAESTEPDAEMQQILVQLRQSAFNTRYSALIVESSEVVTNMLQEVLRAAGFRIEIATDGYSALGRVLAEHFDLLITGLEIPRLNGLALICALQKSGGRISKTKTVLLTTSDHLDPHVHADCVLRKNASLKNEFRRCVRGMFDSDK</sequence>
<gene>
    <name evidence="6" type="ORF">GCM10011282_23670</name>
</gene>
<keyword evidence="2" id="KW-0597">Phosphoprotein</keyword>
<feature type="domain" description="HPt" evidence="5">
    <location>
        <begin position="4"/>
        <end position="108"/>
    </location>
</feature>
<dbReference type="PANTHER" id="PTHR43395">
    <property type="entry name" value="SENSOR HISTIDINE KINASE CHEA"/>
    <property type="match status" value="1"/>
</dbReference>
<organism evidence="6 7">
    <name type="scientific">Undibacterium macrobrachii</name>
    <dbReference type="NCBI Taxonomy" id="1119058"/>
    <lineage>
        <taxon>Bacteria</taxon>
        <taxon>Pseudomonadati</taxon>
        <taxon>Pseudomonadota</taxon>
        <taxon>Betaproteobacteria</taxon>
        <taxon>Burkholderiales</taxon>
        <taxon>Oxalobacteraceae</taxon>
        <taxon>Undibacterium</taxon>
    </lineage>
</organism>
<dbReference type="InterPro" id="IPR008207">
    <property type="entry name" value="Sig_transdc_His_kin_Hpt_dom"/>
</dbReference>
<feature type="domain" description="Response regulatory" evidence="4">
    <location>
        <begin position="135"/>
        <end position="247"/>
    </location>
</feature>
<dbReference type="CDD" id="cd00088">
    <property type="entry name" value="HPT"/>
    <property type="match status" value="1"/>
</dbReference>
<dbReference type="InterPro" id="IPR001789">
    <property type="entry name" value="Sig_transdc_resp-reg_receiver"/>
</dbReference>
<evidence type="ECO:0000256" key="3">
    <source>
        <dbReference type="PROSITE-ProRule" id="PRU00169"/>
    </source>
</evidence>
<dbReference type="EMBL" id="BMYT01000003">
    <property type="protein sequence ID" value="GGX16521.1"/>
    <property type="molecule type" value="Genomic_DNA"/>
</dbReference>
<evidence type="ECO:0008006" key="8">
    <source>
        <dbReference type="Google" id="ProtNLM"/>
    </source>
</evidence>
<evidence type="ECO:0000259" key="4">
    <source>
        <dbReference type="PROSITE" id="PS50110"/>
    </source>
</evidence>
<evidence type="ECO:0000313" key="6">
    <source>
        <dbReference type="EMBL" id="GGX16521.1"/>
    </source>
</evidence>
<dbReference type="Pfam" id="PF01627">
    <property type="entry name" value="Hpt"/>
    <property type="match status" value="1"/>
</dbReference>
<dbReference type="PANTHER" id="PTHR43395:SF10">
    <property type="entry name" value="CHEMOTAXIS PROTEIN CHEA"/>
    <property type="match status" value="1"/>
</dbReference>
<evidence type="ECO:0000259" key="5">
    <source>
        <dbReference type="PROSITE" id="PS50894"/>
    </source>
</evidence>
<keyword evidence="1" id="KW-0902">Two-component regulatory system</keyword>
<dbReference type="Gene3D" id="3.40.50.2300">
    <property type="match status" value="1"/>
</dbReference>
<dbReference type="PROSITE" id="PS50894">
    <property type="entry name" value="HPT"/>
    <property type="match status" value="1"/>
</dbReference>